<dbReference type="Gramene" id="PRQ33651">
    <property type="protein sequence ID" value="PRQ33651"/>
    <property type="gene ID" value="RchiOBHm_Chr5g0059951"/>
</dbReference>
<dbReference type="Proteomes" id="UP000238479">
    <property type="component" value="Chromosome 5"/>
</dbReference>
<dbReference type="InterPro" id="IPR006566">
    <property type="entry name" value="FBD"/>
</dbReference>
<dbReference type="SUPFAM" id="SSF81383">
    <property type="entry name" value="F-box domain"/>
    <property type="match status" value="1"/>
</dbReference>
<dbReference type="InterPro" id="IPR036047">
    <property type="entry name" value="F-box-like_dom_sf"/>
</dbReference>
<sequence length="456" mass="52682">MDSMAKPEARDQDRISKLPNEVVYCILSFLPTVDAVRTTVLSKRWSQMWAKLKTLNFESNKKEFRDYEEAFSFVTFVTRVLFFRKVPEIHKFRLKMPYPQYIPHIEDWVFTAVIRNVVELDLHVFETGVDVFVLPECIYWCKTLRVLKLHLTPWTRTDDPPASGCFPSLKFLHVSVYNPQETTMNLLFSCCPVLEGLTIDGTIDGNTGDHVNYNFKVSAPELKTLRISLENICEPVDVHINAPKLENLDLKRLGLTNCFLIGSTKSLVNASIAFREHFEVDKKLDLSTFAMALVDRISNVKFLSLSAHCLEDLHLPEDWHLPIFHNVNQLRLAFSEHNLLELLAVFLSSAPTLEDLVLEDRTEGYTELSESHWNPPEEVPAGLSSNLKTISFKGFKGRLFEMEMIKYLLKNGQLLNKMTISTSLHLSYDRRNELYTEFMMFHRAATCHVELMHMQV</sequence>
<dbReference type="InterPro" id="IPR050232">
    <property type="entry name" value="FBL13/AtMIF1-like"/>
</dbReference>
<dbReference type="PANTHER" id="PTHR31900">
    <property type="entry name" value="F-BOX/RNI SUPERFAMILY PROTEIN-RELATED"/>
    <property type="match status" value="1"/>
</dbReference>
<evidence type="ECO:0000313" key="3">
    <source>
        <dbReference type="Proteomes" id="UP000238479"/>
    </source>
</evidence>
<comment type="caution">
    <text evidence="2">The sequence shown here is derived from an EMBL/GenBank/DDBJ whole genome shotgun (WGS) entry which is preliminary data.</text>
</comment>
<dbReference type="OMA" id="MANLPRC"/>
<dbReference type="PANTHER" id="PTHR31900:SF34">
    <property type="entry name" value="EMB|CAB62440.1-RELATED"/>
    <property type="match status" value="1"/>
</dbReference>
<dbReference type="InterPro" id="IPR053781">
    <property type="entry name" value="F-box_AtFBL13-like"/>
</dbReference>
<dbReference type="InterPro" id="IPR001810">
    <property type="entry name" value="F-box_dom"/>
</dbReference>
<dbReference type="OrthoDB" id="612216at2759"/>
<dbReference type="PROSITE" id="PS50181">
    <property type="entry name" value="FBOX"/>
    <property type="match status" value="1"/>
</dbReference>
<dbReference type="Pfam" id="PF24758">
    <property type="entry name" value="LRR_At5g56370"/>
    <property type="match status" value="1"/>
</dbReference>
<accession>A0A2P6QHJ7</accession>
<dbReference type="InterPro" id="IPR032675">
    <property type="entry name" value="LRR_dom_sf"/>
</dbReference>
<dbReference type="Pfam" id="PF00646">
    <property type="entry name" value="F-box"/>
    <property type="match status" value="1"/>
</dbReference>
<dbReference type="SMART" id="SM00256">
    <property type="entry name" value="FBOX"/>
    <property type="match status" value="1"/>
</dbReference>
<dbReference type="CDD" id="cd22160">
    <property type="entry name" value="F-box_AtFBL13-like"/>
    <property type="match status" value="1"/>
</dbReference>
<gene>
    <name evidence="2" type="ORF">RchiOBHm_Chr5g0059951</name>
</gene>
<dbReference type="Pfam" id="PF08387">
    <property type="entry name" value="FBD"/>
    <property type="match status" value="1"/>
</dbReference>
<organism evidence="2 3">
    <name type="scientific">Rosa chinensis</name>
    <name type="common">China rose</name>
    <dbReference type="NCBI Taxonomy" id="74649"/>
    <lineage>
        <taxon>Eukaryota</taxon>
        <taxon>Viridiplantae</taxon>
        <taxon>Streptophyta</taxon>
        <taxon>Embryophyta</taxon>
        <taxon>Tracheophyta</taxon>
        <taxon>Spermatophyta</taxon>
        <taxon>Magnoliopsida</taxon>
        <taxon>eudicotyledons</taxon>
        <taxon>Gunneridae</taxon>
        <taxon>Pentapetalae</taxon>
        <taxon>rosids</taxon>
        <taxon>fabids</taxon>
        <taxon>Rosales</taxon>
        <taxon>Rosaceae</taxon>
        <taxon>Rosoideae</taxon>
        <taxon>Rosoideae incertae sedis</taxon>
        <taxon>Rosa</taxon>
    </lineage>
</organism>
<name>A0A2P6QHJ7_ROSCH</name>
<dbReference type="Gene3D" id="1.20.1280.50">
    <property type="match status" value="1"/>
</dbReference>
<proteinExistence type="predicted"/>
<protein>
    <submittedName>
        <fullName evidence="2">Putative F-box domain, FBD domain, leucine-rich repeat domain, L domain-containing protein</fullName>
    </submittedName>
</protein>
<feature type="domain" description="F-box" evidence="1">
    <location>
        <begin position="12"/>
        <end position="60"/>
    </location>
</feature>
<dbReference type="EMBL" id="PDCK01000043">
    <property type="protein sequence ID" value="PRQ33651.1"/>
    <property type="molecule type" value="Genomic_DNA"/>
</dbReference>
<dbReference type="Gene3D" id="3.80.10.10">
    <property type="entry name" value="Ribonuclease Inhibitor"/>
    <property type="match status" value="1"/>
</dbReference>
<keyword evidence="3" id="KW-1185">Reference proteome</keyword>
<dbReference type="SMART" id="SM00579">
    <property type="entry name" value="FBD"/>
    <property type="match status" value="1"/>
</dbReference>
<evidence type="ECO:0000259" key="1">
    <source>
        <dbReference type="PROSITE" id="PS50181"/>
    </source>
</evidence>
<dbReference type="InterPro" id="IPR055411">
    <property type="entry name" value="LRR_FXL15/At3g58940/PEG3-like"/>
</dbReference>
<dbReference type="AlphaFoldDB" id="A0A2P6QHJ7"/>
<evidence type="ECO:0000313" key="2">
    <source>
        <dbReference type="EMBL" id="PRQ33651.1"/>
    </source>
</evidence>
<dbReference type="SUPFAM" id="SSF52047">
    <property type="entry name" value="RNI-like"/>
    <property type="match status" value="1"/>
</dbReference>
<reference evidence="2 3" key="1">
    <citation type="journal article" date="2018" name="Nat. Genet.">
        <title>The Rosa genome provides new insights in the design of modern roses.</title>
        <authorList>
            <person name="Bendahmane M."/>
        </authorList>
    </citation>
    <scope>NUCLEOTIDE SEQUENCE [LARGE SCALE GENOMIC DNA]</scope>
    <source>
        <strain evidence="3">cv. Old Blush</strain>
    </source>
</reference>
<dbReference type="STRING" id="74649.A0A2P6QHJ7"/>